<evidence type="ECO:0000259" key="5">
    <source>
        <dbReference type="Pfam" id="PF08242"/>
    </source>
</evidence>
<comment type="similarity">
    <text evidence="1">Belongs to the methyltransferase superfamily. METL family.</text>
</comment>
<dbReference type="InterPro" id="IPR013217">
    <property type="entry name" value="Methyltransf_12"/>
</dbReference>
<dbReference type="InParanoid" id="G8ZMU9"/>
<name>G8ZMU9_TORDE</name>
<keyword evidence="7" id="KW-1185">Reference proteome</keyword>
<dbReference type="GO" id="GO:0051015">
    <property type="term" value="F:actin filament binding"/>
    <property type="evidence" value="ECO:0007669"/>
    <property type="project" value="EnsemblFungi"/>
</dbReference>
<dbReference type="RefSeq" id="XP_003679154.1">
    <property type="nucleotide sequence ID" value="XM_003679106.1"/>
</dbReference>
<dbReference type="HOGENOM" id="CLU_029724_1_2_1"/>
<dbReference type="GO" id="GO:0032432">
    <property type="term" value="C:actin filament bundle"/>
    <property type="evidence" value="ECO:0007669"/>
    <property type="project" value="EnsemblFungi"/>
</dbReference>
<dbReference type="Gene3D" id="3.40.50.150">
    <property type="entry name" value="Vaccinia Virus protein VP39"/>
    <property type="match status" value="1"/>
</dbReference>
<reference evidence="6 7" key="1">
    <citation type="journal article" date="2011" name="Proc. Natl. Acad. Sci. U.S.A.">
        <title>Evolutionary erosion of yeast sex chromosomes by mating-type switching accidents.</title>
        <authorList>
            <person name="Gordon J.L."/>
            <person name="Armisen D."/>
            <person name="Proux-Wera E."/>
            <person name="Oheigeartaigh S.S."/>
            <person name="Byrne K.P."/>
            <person name="Wolfe K.H."/>
        </authorList>
    </citation>
    <scope>NUCLEOTIDE SEQUENCE [LARGE SCALE GENOMIC DNA]</scope>
    <source>
        <strain evidence="7">ATCC 10662 / CBS 1146 / NBRC 0425 / NCYC 2629 / NRRL Y-866</strain>
    </source>
</reference>
<dbReference type="GO" id="GO:0030488">
    <property type="term" value="P:tRNA methylation"/>
    <property type="evidence" value="ECO:0007669"/>
    <property type="project" value="EnsemblFungi"/>
</dbReference>
<dbReference type="KEGG" id="tdl:TDEL_0A06110"/>
<feature type="compositionally biased region" description="Polar residues" evidence="4">
    <location>
        <begin position="171"/>
        <end position="180"/>
    </location>
</feature>
<evidence type="ECO:0000313" key="6">
    <source>
        <dbReference type="EMBL" id="CCE89943.1"/>
    </source>
</evidence>
<keyword evidence="2" id="KW-0489">Methyltransferase</keyword>
<sequence length="568" mass="64060">MGVADLIKKFEKISTEDEKAVVPVSAGKPNSVKDEKNEAGSFEEAYKPQESSGPAAQDVQETTEEPIAEVSVPAEHDKSEIKVEKSDEKSDTKVEETSSEVKEAKELSARNEEETSNEEAEAEANEEAEAEANEEAEAEANEEAEAEANEEAEAEANEDSESETKEAQETPEASTENVQGSSESSKKKKKKNKKKKKKNNTATATEATTETATGEVENLEVVDDNSLGKTNSHDKEELAAMTQDVQEEISETIAHENIQADQDRDAQVSTTRLGRDDPFEFGKRTLTESVDVWDHNAWDNVEWGEEQIKLAEEKIKGQYENPVSEFDKKLYNGNPARYWDIFYKNNKENFFKDRKWLQIEFPCLYAATKKDAGPVTIFEIGCGAGNTFFPILNENENENLRIIAADFAPKAVELVKTSENFNPKYGHAAVWDLANVEGELPDGVEPHSVDIAVMIFVFSALAPDQWDQALSNLRKVMRPGGKILFRDYGRYDLAQVRFKKNRLLDDNFYIRGDGTRVYFFTEEELREIFTGGSFIESKIGTDRRLLVNRKRQLKMYRCWLQAVFEVPK</sequence>
<dbReference type="InterPro" id="IPR026113">
    <property type="entry name" value="METTL2/6/8-like"/>
</dbReference>
<feature type="compositionally biased region" description="Low complexity" evidence="4">
    <location>
        <begin position="200"/>
        <end position="213"/>
    </location>
</feature>
<feature type="domain" description="Methyltransferase type 12" evidence="5">
    <location>
        <begin position="379"/>
        <end position="483"/>
    </location>
</feature>
<dbReference type="FunFam" id="3.40.50.150:FF:000221">
    <property type="entry name" value="Methyltransferase-like protein"/>
    <property type="match status" value="1"/>
</dbReference>
<dbReference type="OrthoDB" id="417697at2759"/>
<feature type="region of interest" description="Disordered" evidence="4">
    <location>
        <begin position="15"/>
        <end position="234"/>
    </location>
</feature>
<dbReference type="STRING" id="1076872.G8ZMU9"/>
<dbReference type="Proteomes" id="UP000005627">
    <property type="component" value="Chromosome 1"/>
</dbReference>
<feature type="compositionally biased region" description="Acidic residues" evidence="4">
    <location>
        <begin position="114"/>
        <end position="161"/>
    </location>
</feature>
<protein>
    <recommendedName>
        <fullName evidence="5">Methyltransferase type 12 domain-containing protein</fullName>
    </recommendedName>
</protein>
<dbReference type="GO" id="GO:0030674">
    <property type="term" value="F:protein-macromolecule adaptor activity"/>
    <property type="evidence" value="ECO:0007669"/>
    <property type="project" value="EnsemblFungi"/>
</dbReference>
<evidence type="ECO:0000256" key="2">
    <source>
        <dbReference type="ARBA" id="ARBA00022603"/>
    </source>
</evidence>
<proteinExistence type="inferred from homology"/>
<dbReference type="PANTHER" id="PTHR22809:SF11">
    <property type="entry name" value="TRNA N(3)-METHYLCYTIDINE METHYLTRANSFERASE METTL2"/>
    <property type="match status" value="1"/>
</dbReference>
<dbReference type="AlphaFoldDB" id="G8ZMU9"/>
<feature type="compositionally biased region" description="Basic residues" evidence="4">
    <location>
        <begin position="186"/>
        <end position="199"/>
    </location>
</feature>
<dbReference type="EMBL" id="HE616742">
    <property type="protein sequence ID" value="CCE89943.1"/>
    <property type="molecule type" value="Genomic_DNA"/>
</dbReference>
<dbReference type="SUPFAM" id="SSF53335">
    <property type="entry name" value="S-adenosyl-L-methionine-dependent methyltransferases"/>
    <property type="match status" value="1"/>
</dbReference>
<accession>G8ZMU9</accession>
<organism evidence="6 7">
    <name type="scientific">Torulaspora delbrueckii</name>
    <name type="common">Yeast</name>
    <name type="synonym">Candida colliculosa</name>
    <dbReference type="NCBI Taxonomy" id="4950"/>
    <lineage>
        <taxon>Eukaryota</taxon>
        <taxon>Fungi</taxon>
        <taxon>Dikarya</taxon>
        <taxon>Ascomycota</taxon>
        <taxon>Saccharomycotina</taxon>
        <taxon>Saccharomycetes</taxon>
        <taxon>Saccharomycetales</taxon>
        <taxon>Saccharomycetaceae</taxon>
        <taxon>Torulaspora</taxon>
    </lineage>
</organism>
<dbReference type="CDD" id="cd02440">
    <property type="entry name" value="AdoMet_MTases"/>
    <property type="match status" value="1"/>
</dbReference>
<dbReference type="Pfam" id="PF08242">
    <property type="entry name" value="Methyltransf_12"/>
    <property type="match status" value="1"/>
</dbReference>
<dbReference type="GO" id="GO:0052735">
    <property type="term" value="F:tRNA (cytidine-3-)-methyltransferase activity"/>
    <property type="evidence" value="ECO:0007669"/>
    <property type="project" value="EnsemblFungi"/>
</dbReference>
<feature type="compositionally biased region" description="Basic and acidic residues" evidence="4">
    <location>
        <begin position="74"/>
        <end position="113"/>
    </location>
</feature>
<evidence type="ECO:0000313" key="7">
    <source>
        <dbReference type="Proteomes" id="UP000005627"/>
    </source>
</evidence>
<evidence type="ECO:0000256" key="1">
    <source>
        <dbReference type="ARBA" id="ARBA00009725"/>
    </source>
</evidence>
<dbReference type="GO" id="GO:0005884">
    <property type="term" value="C:actin filament"/>
    <property type="evidence" value="ECO:0007669"/>
    <property type="project" value="EnsemblFungi"/>
</dbReference>
<gene>
    <name evidence="6" type="primary">TDEL0A06110</name>
    <name evidence="6" type="ORF">TDEL_0A06110</name>
</gene>
<evidence type="ECO:0000256" key="4">
    <source>
        <dbReference type="SAM" id="MobiDB-lite"/>
    </source>
</evidence>
<dbReference type="PANTHER" id="PTHR22809">
    <property type="entry name" value="METHYLTRANSFERASE-RELATED"/>
    <property type="match status" value="1"/>
</dbReference>
<evidence type="ECO:0000256" key="3">
    <source>
        <dbReference type="ARBA" id="ARBA00022679"/>
    </source>
</evidence>
<dbReference type="InterPro" id="IPR029063">
    <property type="entry name" value="SAM-dependent_MTases_sf"/>
</dbReference>
<keyword evidence="3" id="KW-0808">Transferase</keyword>
<dbReference type="eggNOG" id="KOG2361">
    <property type="taxonomic scope" value="Eukaryota"/>
</dbReference>
<dbReference type="FunCoup" id="G8ZMU9">
    <property type="interactions" value="74"/>
</dbReference>
<dbReference type="GeneID" id="11502825"/>